<dbReference type="CDD" id="cd01025">
    <property type="entry name" value="TOPRIM_recR"/>
    <property type="match status" value="1"/>
</dbReference>
<dbReference type="Pfam" id="PF02132">
    <property type="entry name" value="RecR_ZnF"/>
    <property type="match status" value="1"/>
</dbReference>
<keyword evidence="4 7" id="KW-0862">Zinc</keyword>
<keyword evidence="5 7" id="KW-0233">DNA recombination</keyword>
<dbReference type="RefSeq" id="WP_133096548.1">
    <property type="nucleotide sequence ID" value="NZ_CP038635.1"/>
</dbReference>
<dbReference type="NCBIfam" id="TIGR00615">
    <property type="entry name" value="recR"/>
    <property type="match status" value="1"/>
</dbReference>
<dbReference type="InterPro" id="IPR006171">
    <property type="entry name" value="TOPRIM_dom"/>
</dbReference>
<dbReference type="STRING" id="1349762.GCA_001592245_01646"/>
<dbReference type="KEGG" id="cox:E0W60_21405"/>
<keyword evidence="1 7" id="KW-0479">Metal-binding</keyword>
<proteinExistence type="inferred from homology"/>
<dbReference type="Gene3D" id="1.10.8.420">
    <property type="entry name" value="RecR Domain 1"/>
    <property type="match status" value="1"/>
</dbReference>
<feature type="domain" description="Toprim" evidence="8">
    <location>
        <begin position="86"/>
        <end position="185"/>
    </location>
</feature>
<dbReference type="InterPro" id="IPR023627">
    <property type="entry name" value="Rcmb_RecR"/>
</dbReference>
<dbReference type="InterPro" id="IPR015967">
    <property type="entry name" value="Rcmb_RecR_Znf"/>
</dbReference>
<sequence>MKAGGKGSAPTSLQALVEALRVLPGVGPKSAQRMAYHLLQHDREGARKLGDALRGAADHIRHCQRCNTFTEQEICETCLDDRRDAALLCVVETPADQVMIEQTLTYRGKYFVLMGRLSPLDGIGPREIHLDRLLARATEPELGGPVGEVIVATNFTSEGEATAHYIGEMLKARGLKVSRLARGVPVGGELEYVDAGTIARAVMDRRNL</sequence>
<dbReference type="Proteomes" id="UP000295294">
    <property type="component" value="Chromosome 2"/>
</dbReference>
<evidence type="ECO:0000313" key="10">
    <source>
        <dbReference type="Proteomes" id="UP000295294"/>
    </source>
</evidence>
<evidence type="ECO:0000256" key="5">
    <source>
        <dbReference type="ARBA" id="ARBA00023172"/>
    </source>
</evidence>
<feature type="zinc finger region" description="C4-type" evidence="7">
    <location>
        <begin position="63"/>
        <end position="78"/>
    </location>
</feature>
<dbReference type="Gene3D" id="3.40.1360.10">
    <property type="match status" value="1"/>
</dbReference>
<accession>A0A4P7LGT8</accession>
<dbReference type="GO" id="GO:0006310">
    <property type="term" value="P:DNA recombination"/>
    <property type="evidence" value="ECO:0007669"/>
    <property type="project" value="UniProtKB-UniRule"/>
</dbReference>
<dbReference type="Pfam" id="PF21175">
    <property type="entry name" value="RecR_C"/>
    <property type="match status" value="1"/>
</dbReference>
<evidence type="ECO:0000256" key="2">
    <source>
        <dbReference type="ARBA" id="ARBA00022763"/>
    </source>
</evidence>
<evidence type="ECO:0000256" key="7">
    <source>
        <dbReference type="HAMAP-Rule" id="MF_00017"/>
    </source>
</evidence>
<dbReference type="HAMAP" id="MF_00017">
    <property type="entry name" value="RecR"/>
    <property type="match status" value="1"/>
</dbReference>
<comment type="function">
    <text evidence="7">May play a role in DNA repair. It seems to be involved in an RecBC-independent recombinational process of DNA repair. It may act with RecF and RecO.</text>
</comment>
<evidence type="ECO:0000256" key="4">
    <source>
        <dbReference type="ARBA" id="ARBA00022833"/>
    </source>
</evidence>
<comment type="similarity">
    <text evidence="7">Belongs to the RecR family.</text>
</comment>
<keyword evidence="2 7" id="KW-0227">DNA damage</keyword>
<evidence type="ECO:0000256" key="6">
    <source>
        <dbReference type="ARBA" id="ARBA00023204"/>
    </source>
</evidence>
<name>A0A4P7LGT8_9BURK</name>
<evidence type="ECO:0000313" key="9">
    <source>
        <dbReference type="EMBL" id="QBY53629.1"/>
    </source>
</evidence>
<dbReference type="SUPFAM" id="SSF111304">
    <property type="entry name" value="Recombination protein RecR"/>
    <property type="match status" value="1"/>
</dbReference>
<dbReference type="GO" id="GO:0003677">
    <property type="term" value="F:DNA binding"/>
    <property type="evidence" value="ECO:0007669"/>
    <property type="project" value="UniProtKB-UniRule"/>
</dbReference>
<dbReference type="InterPro" id="IPR000093">
    <property type="entry name" value="DNA_Rcmb_RecR"/>
</dbReference>
<dbReference type="GO" id="GO:0008270">
    <property type="term" value="F:zinc ion binding"/>
    <property type="evidence" value="ECO:0007669"/>
    <property type="project" value="UniProtKB-KW"/>
</dbReference>
<dbReference type="OrthoDB" id="9802672at2"/>
<dbReference type="PANTHER" id="PTHR30446:SF0">
    <property type="entry name" value="RECOMBINATION PROTEIN RECR"/>
    <property type="match status" value="1"/>
</dbReference>
<evidence type="ECO:0000256" key="1">
    <source>
        <dbReference type="ARBA" id="ARBA00022723"/>
    </source>
</evidence>
<gene>
    <name evidence="7 9" type="primary">recR</name>
    <name evidence="9" type="ORF">E0W60_21405</name>
</gene>
<keyword evidence="3 7" id="KW-0863">Zinc-finger</keyword>
<organism evidence="9 10">
    <name type="scientific">Cupriavidus oxalaticus</name>
    <dbReference type="NCBI Taxonomy" id="96344"/>
    <lineage>
        <taxon>Bacteria</taxon>
        <taxon>Pseudomonadati</taxon>
        <taxon>Pseudomonadota</taxon>
        <taxon>Betaproteobacteria</taxon>
        <taxon>Burkholderiales</taxon>
        <taxon>Burkholderiaceae</taxon>
        <taxon>Cupriavidus</taxon>
    </lineage>
</organism>
<evidence type="ECO:0000259" key="8">
    <source>
        <dbReference type="PROSITE" id="PS50880"/>
    </source>
</evidence>
<dbReference type="EMBL" id="CP038635">
    <property type="protein sequence ID" value="QBY53629.1"/>
    <property type="molecule type" value="Genomic_DNA"/>
</dbReference>
<dbReference type="Pfam" id="PF13662">
    <property type="entry name" value="Toprim_4"/>
    <property type="match status" value="1"/>
</dbReference>
<dbReference type="InterPro" id="IPR034137">
    <property type="entry name" value="TOPRIM_RecR"/>
</dbReference>
<protein>
    <recommendedName>
        <fullName evidence="7">Recombination protein RecR</fullName>
    </recommendedName>
</protein>
<dbReference type="SMART" id="SM00493">
    <property type="entry name" value="TOPRIM"/>
    <property type="match status" value="1"/>
</dbReference>
<reference evidence="9 10" key="1">
    <citation type="submission" date="2019-03" db="EMBL/GenBank/DDBJ databases">
        <title>Efficiently degradation of phenoxyalkanoic acid herbicides by Cupriavidus oxalaticus strain X32.</title>
        <authorList>
            <person name="Sheng X."/>
        </authorList>
    </citation>
    <scope>NUCLEOTIDE SEQUENCE [LARGE SCALE GENOMIC DNA]</scope>
    <source>
        <strain evidence="9 10">X32</strain>
    </source>
</reference>
<dbReference type="Pfam" id="PF21176">
    <property type="entry name" value="RecR_HhH"/>
    <property type="match status" value="1"/>
</dbReference>
<dbReference type="AlphaFoldDB" id="A0A4P7LGT8"/>
<dbReference type="PANTHER" id="PTHR30446">
    <property type="entry name" value="RECOMBINATION PROTEIN RECR"/>
    <property type="match status" value="1"/>
</dbReference>
<dbReference type="Gene3D" id="6.10.250.240">
    <property type="match status" value="1"/>
</dbReference>
<dbReference type="GO" id="GO:0006281">
    <property type="term" value="P:DNA repair"/>
    <property type="evidence" value="ECO:0007669"/>
    <property type="project" value="UniProtKB-UniRule"/>
</dbReference>
<dbReference type="PROSITE" id="PS50880">
    <property type="entry name" value="TOPRIM"/>
    <property type="match status" value="1"/>
</dbReference>
<keyword evidence="6 7" id="KW-0234">DNA repair</keyword>
<evidence type="ECO:0000256" key="3">
    <source>
        <dbReference type="ARBA" id="ARBA00022771"/>
    </source>
</evidence>